<dbReference type="SUPFAM" id="SSF88713">
    <property type="entry name" value="Glycoside hydrolase/deacetylase"/>
    <property type="match status" value="1"/>
</dbReference>
<dbReference type="PANTHER" id="PTHR10587">
    <property type="entry name" value="GLYCOSYL TRANSFERASE-RELATED"/>
    <property type="match status" value="1"/>
</dbReference>
<feature type="compositionally biased region" description="Polar residues" evidence="1">
    <location>
        <begin position="107"/>
        <end position="119"/>
    </location>
</feature>
<keyword evidence="4" id="KW-1185">Reference proteome</keyword>
<gene>
    <name evidence="3" type="ORF">LX24_01261</name>
</gene>
<name>A0A5S4ZUU4_9FIRM</name>
<dbReference type="Pfam" id="PF01522">
    <property type="entry name" value="Polysacc_deac_1"/>
    <property type="match status" value="1"/>
</dbReference>
<dbReference type="GO" id="GO:0005975">
    <property type="term" value="P:carbohydrate metabolic process"/>
    <property type="evidence" value="ECO:0007669"/>
    <property type="project" value="InterPro"/>
</dbReference>
<evidence type="ECO:0000256" key="1">
    <source>
        <dbReference type="SAM" id="MobiDB-lite"/>
    </source>
</evidence>
<feature type="region of interest" description="Disordered" evidence="1">
    <location>
        <begin position="39"/>
        <end position="131"/>
    </location>
</feature>
<protein>
    <submittedName>
        <fullName evidence="3">Peptidoglycan/xylan/chitin deacetylase (PgdA/CDA1 family)</fullName>
    </submittedName>
</protein>
<dbReference type="Gene3D" id="3.20.20.370">
    <property type="entry name" value="Glycoside hydrolase/deacetylase"/>
    <property type="match status" value="1"/>
</dbReference>
<comment type="caution">
    <text evidence="3">The sequence shown here is derived from an EMBL/GenBank/DDBJ whole genome shotgun (WGS) entry which is preliminary data.</text>
</comment>
<dbReference type="PROSITE" id="PS51677">
    <property type="entry name" value="NODB"/>
    <property type="match status" value="1"/>
</dbReference>
<dbReference type="RefSeq" id="WP_166511295.1">
    <property type="nucleotide sequence ID" value="NZ_VNHM01000006.1"/>
</dbReference>
<dbReference type="GO" id="GO:0016810">
    <property type="term" value="F:hydrolase activity, acting on carbon-nitrogen (but not peptide) bonds"/>
    <property type="evidence" value="ECO:0007669"/>
    <property type="project" value="InterPro"/>
</dbReference>
<dbReference type="InterPro" id="IPR002509">
    <property type="entry name" value="NODB_dom"/>
</dbReference>
<feature type="domain" description="NodB homology" evidence="2">
    <location>
        <begin position="144"/>
        <end position="321"/>
    </location>
</feature>
<dbReference type="EMBL" id="VNHM01000006">
    <property type="protein sequence ID" value="TYO95872.1"/>
    <property type="molecule type" value="Genomic_DNA"/>
</dbReference>
<evidence type="ECO:0000313" key="4">
    <source>
        <dbReference type="Proteomes" id="UP000323166"/>
    </source>
</evidence>
<organism evidence="3 4">
    <name type="scientific">Desulfallas thermosapovorans DSM 6562</name>
    <dbReference type="NCBI Taxonomy" id="1121431"/>
    <lineage>
        <taxon>Bacteria</taxon>
        <taxon>Bacillati</taxon>
        <taxon>Bacillota</taxon>
        <taxon>Clostridia</taxon>
        <taxon>Eubacteriales</taxon>
        <taxon>Desulfallaceae</taxon>
        <taxon>Desulfallas</taxon>
    </lineage>
</organism>
<accession>A0A5S4ZUU4</accession>
<dbReference type="Proteomes" id="UP000323166">
    <property type="component" value="Unassembled WGS sequence"/>
</dbReference>
<dbReference type="CDD" id="cd10917">
    <property type="entry name" value="CE4_NodB_like_6s_7s"/>
    <property type="match status" value="1"/>
</dbReference>
<dbReference type="InterPro" id="IPR011330">
    <property type="entry name" value="Glyco_hydro/deAcase_b/a-brl"/>
</dbReference>
<dbReference type="InterPro" id="IPR050248">
    <property type="entry name" value="Polysacc_deacetylase_ArnD"/>
</dbReference>
<proteinExistence type="predicted"/>
<evidence type="ECO:0000259" key="2">
    <source>
        <dbReference type="PROSITE" id="PS51677"/>
    </source>
</evidence>
<dbReference type="AlphaFoldDB" id="A0A5S4ZUU4"/>
<feature type="compositionally biased region" description="Polar residues" evidence="1">
    <location>
        <begin position="57"/>
        <end position="74"/>
    </location>
</feature>
<reference evidence="3 4" key="1">
    <citation type="submission" date="2019-07" db="EMBL/GenBank/DDBJ databases">
        <title>Genomic Encyclopedia of Type Strains, Phase I: the one thousand microbial genomes (KMG-I) project.</title>
        <authorList>
            <person name="Kyrpides N."/>
        </authorList>
    </citation>
    <scope>NUCLEOTIDE SEQUENCE [LARGE SCALE GENOMIC DNA]</scope>
    <source>
        <strain evidence="3 4">DSM 6562</strain>
    </source>
</reference>
<evidence type="ECO:0000313" key="3">
    <source>
        <dbReference type="EMBL" id="TYO95872.1"/>
    </source>
</evidence>
<sequence length="343" mass="37367">MSSTSLRVMSGIMFLLGVCFCVFYYPTYAHPPSSLHGEYAGADTDQQKNEPLKSPPAANQGTNESGQSQWQSGDKNGAPESFSSPGTEQSVVPVQKEPTEVAPETPENITNPSDSITPQTPAPPAVPASNTGNQLIKRVDSVHNMVAITFDDGPFPQMTEQYLAVLDKLNVRATFFMVGQRIKYYPELARRVAEQGNEIGSHSWQHARLDELTAEAIAEDMRLVANEVQAAVGQAVSLLRPPYGARSDVLLATAEQHGYKVIIWDVDPRDWEDPPPDQIVASVLGQVKPGSIIVMHEGHVNTLQALPVIIQKLRERGLEPVTVSEMLSRDITQSDSSLANEGN</sequence>
<feature type="compositionally biased region" description="Polar residues" evidence="1">
    <location>
        <begin position="81"/>
        <end position="92"/>
    </location>
</feature>